<evidence type="ECO:0000313" key="2">
    <source>
        <dbReference type="WBParaSite" id="RSKR_0000832500.1"/>
    </source>
</evidence>
<evidence type="ECO:0000313" key="1">
    <source>
        <dbReference type="Proteomes" id="UP000095286"/>
    </source>
</evidence>
<accession>A0AC35U8D6</accession>
<dbReference type="Proteomes" id="UP000095286">
    <property type="component" value="Unplaced"/>
</dbReference>
<name>A0AC35U8D6_9BILA</name>
<sequence length="524" mass="59328">MRNIILIVFLLLKIGDGAKILIYSPNYCSSHTMLNGKYADFLAKNGHDVTMFIPEYDITNKMNGTKLAKVIRLSGVGEPFGNLNDVMFSSTEQIPDMADIWSRQKFEDAALAACRNIILKKDELEVLKDYKFDLAYTEMLDLCGIGIVHYLGIKNHIWISTTPLHDVVSYNLGAPAPPSYVPSVEENYTGPQMSLWERLINLKLYLTQLTLHIVNTERLTSIFRKHVAPDFPNLRALASKSALAFVNSDEMLDIPRPILSKIIYIGGLGIPKTNLLDDHWNTIFNKGKKGVVLFCMGTVASFSNFEQNVKIEFLNALNNHKDFHFVIKIDGSDESSQLLTSKYDHVTVATWLPQVDMLAHPKLKLFVGHGGINGLIEAATHGIPMLVLPSFADQQRNAKLVEWRGLGASILRSKINYQSINDALTTILYDESYKKRATRISKLMREKPFTAEERFLKWTNFVIENDGLEELNVIGADLNLIVYFNIDIIILTFTLLLVFLWVTLKSYTFIYKKLAISKTKPKLE</sequence>
<protein>
    <submittedName>
        <fullName evidence="2">UDP-glucuronosyltransferase</fullName>
    </submittedName>
</protein>
<reference evidence="2" key="1">
    <citation type="submission" date="2016-11" db="UniProtKB">
        <authorList>
            <consortium name="WormBaseParasite"/>
        </authorList>
    </citation>
    <scope>IDENTIFICATION</scope>
    <source>
        <strain evidence="2">KR3021</strain>
    </source>
</reference>
<organism evidence="1 2">
    <name type="scientific">Rhabditophanes sp. KR3021</name>
    <dbReference type="NCBI Taxonomy" id="114890"/>
    <lineage>
        <taxon>Eukaryota</taxon>
        <taxon>Metazoa</taxon>
        <taxon>Ecdysozoa</taxon>
        <taxon>Nematoda</taxon>
        <taxon>Chromadorea</taxon>
        <taxon>Rhabditida</taxon>
        <taxon>Tylenchina</taxon>
        <taxon>Panagrolaimomorpha</taxon>
        <taxon>Strongyloidoidea</taxon>
        <taxon>Alloionematidae</taxon>
        <taxon>Rhabditophanes</taxon>
    </lineage>
</organism>
<dbReference type="WBParaSite" id="RSKR_0000832500.1">
    <property type="protein sequence ID" value="RSKR_0000832500.1"/>
    <property type="gene ID" value="RSKR_0000832500"/>
</dbReference>
<proteinExistence type="predicted"/>